<feature type="transmembrane region" description="Helical" evidence="1">
    <location>
        <begin position="6"/>
        <end position="24"/>
    </location>
</feature>
<feature type="transmembrane region" description="Helical" evidence="1">
    <location>
        <begin position="159"/>
        <end position="181"/>
    </location>
</feature>
<keyword evidence="1" id="KW-1133">Transmembrane helix</keyword>
<feature type="transmembrane region" description="Helical" evidence="1">
    <location>
        <begin position="63"/>
        <end position="90"/>
    </location>
</feature>
<sequence length="220" mass="24134">MGAVPAYLLSALIPVGWVLADLFFLSRRFNFITAFLGLNAIVRGLLAFWFVDGALYALKDTVGSILIVVVFGGSLVWGHPLLGAFVAQALDPRTPEQEASLERLFAERPLARTLFISTAGLALLNAITAAINFVLNLWIVTAPFGTGEFNSQVARVNALTRLTLGVPEFVVMGLAIWWVIYSLHSRLYSRLTDVGGRRDFWELVEAQGKRGPARASEDLR</sequence>
<evidence type="ECO:0000313" key="2">
    <source>
        <dbReference type="EMBL" id="CAA9467420.1"/>
    </source>
</evidence>
<gene>
    <name evidence="2" type="ORF">AVDCRST_MAG58-3653</name>
</gene>
<dbReference type="NCBIfam" id="NF041646">
    <property type="entry name" value="VC0807_fam"/>
    <property type="match status" value="1"/>
</dbReference>
<protein>
    <recommendedName>
        <fullName evidence="3">MFS transporter</fullName>
    </recommendedName>
</protein>
<evidence type="ECO:0000256" key="1">
    <source>
        <dbReference type="SAM" id="Phobius"/>
    </source>
</evidence>
<proteinExistence type="predicted"/>
<keyword evidence="1" id="KW-0812">Transmembrane</keyword>
<organism evidence="2">
    <name type="scientific">uncultured Rubrobacteraceae bacterium</name>
    <dbReference type="NCBI Taxonomy" id="349277"/>
    <lineage>
        <taxon>Bacteria</taxon>
        <taxon>Bacillati</taxon>
        <taxon>Actinomycetota</taxon>
        <taxon>Rubrobacteria</taxon>
        <taxon>Rubrobacterales</taxon>
        <taxon>Rubrobacteraceae</taxon>
        <taxon>environmental samples</taxon>
    </lineage>
</organism>
<dbReference type="EMBL" id="CADCVF010000076">
    <property type="protein sequence ID" value="CAA9467420.1"/>
    <property type="molecule type" value="Genomic_DNA"/>
</dbReference>
<evidence type="ECO:0008006" key="3">
    <source>
        <dbReference type="Google" id="ProtNLM"/>
    </source>
</evidence>
<reference evidence="2" key="1">
    <citation type="submission" date="2020-02" db="EMBL/GenBank/DDBJ databases">
        <authorList>
            <person name="Meier V. D."/>
        </authorList>
    </citation>
    <scope>NUCLEOTIDE SEQUENCE</scope>
    <source>
        <strain evidence="2">AVDCRST_MAG58</strain>
    </source>
</reference>
<dbReference type="AlphaFoldDB" id="A0A6J4RFH7"/>
<feature type="transmembrane region" description="Helical" evidence="1">
    <location>
        <begin position="31"/>
        <end position="51"/>
    </location>
</feature>
<keyword evidence="1" id="KW-0472">Membrane</keyword>
<feature type="transmembrane region" description="Helical" evidence="1">
    <location>
        <begin position="110"/>
        <end position="139"/>
    </location>
</feature>
<name>A0A6J4RFH7_9ACTN</name>
<accession>A0A6J4RFH7</accession>